<keyword evidence="8 18" id="KW-0547">Nucleotide-binding</keyword>
<dbReference type="Gene3D" id="3.40.50.20">
    <property type="match status" value="1"/>
</dbReference>
<dbReference type="Gene3D" id="3.90.600.10">
    <property type="entry name" value="Phosphoribosylglycinamide synthetase, C-terminal domain"/>
    <property type="match status" value="1"/>
</dbReference>
<evidence type="ECO:0000256" key="9">
    <source>
        <dbReference type="ARBA" id="ARBA00022755"/>
    </source>
</evidence>
<dbReference type="GO" id="GO:0006189">
    <property type="term" value="P:'de novo' IMP biosynthetic process"/>
    <property type="evidence" value="ECO:0007669"/>
    <property type="project" value="UniProtKB-UniRule"/>
</dbReference>
<evidence type="ECO:0000256" key="10">
    <source>
        <dbReference type="ARBA" id="ARBA00022840"/>
    </source>
</evidence>
<accession>A0A6S7B3G0</accession>
<dbReference type="FunFam" id="3.30.1490.20:FF:000006">
    <property type="entry name" value="phosphoribosylamine--glycine ligase, chloroplastic-like"/>
    <property type="match status" value="1"/>
</dbReference>
<keyword evidence="9 17" id="KW-0658">Purine biosynthesis</keyword>
<dbReference type="InterPro" id="IPR020562">
    <property type="entry name" value="PRibGlycinamide_synth_N"/>
</dbReference>
<evidence type="ECO:0000256" key="3">
    <source>
        <dbReference type="ARBA" id="ARBA00005174"/>
    </source>
</evidence>
<dbReference type="InterPro" id="IPR037123">
    <property type="entry name" value="PRibGlycinamide_synth_C_sf"/>
</dbReference>
<dbReference type="EC" id="6.3.4.13" evidence="4 17"/>
<keyword evidence="11" id="KW-0460">Magnesium</keyword>
<sequence length="424" mass="45369">MKVLVVGAGGREHALAWKLAQSPRVQLVYVAPGNGGTAQDERLRNVPITDFAALADFVVKEGIAFTLVGPETPLAGGIVNLFRARGLKVFGPTQEAAQLESSKDFAKAFMKRHGIPTADYETFTDAAAAHAYLDRKGAPIVIKADGLAAGKGVVVAQTLEEAHQAVDSMLADNKFGAAGARVVIEEFLSGEEASFIVMVDGKHVLALASSQDHKRLLDDDQGPNTGGMGAYSPAPVVTPQLHARVMREIIQPTVRGMEKEGIRYTGFLYAGLMIDAQGNPKTIEFNCRMGDPETQPIMARLKGDFSKVVEQAIAGELDLAELSWDRRTALGVVLAAHGYPDKPRQGDLISGIPAENETAVTFHAGTTLADDKLTTSGGRVLCVVGLSDSVRGAQSAAYEAINRIEFDGMQYRRDIGHRALNRKH</sequence>
<dbReference type="InterPro" id="IPR011761">
    <property type="entry name" value="ATP-grasp"/>
</dbReference>
<dbReference type="InterPro" id="IPR020560">
    <property type="entry name" value="PRibGlycinamide_synth_C-dom"/>
</dbReference>
<evidence type="ECO:0000256" key="12">
    <source>
        <dbReference type="ARBA" id="ARBA00023211"/>
    </source>
</evidence>
<dbReference type="SUPFAM" id="SSF51246">
    <property type="entry name" value="Rudiment single hybrid motif"/>
    <property type="match status" value="1"/>
</dbReference>
<evidence type="ECO:0000259" key="19">
    <source>
        <dbReference type="PROSITE" id="PS50975"/>
    </source>
</evidence>
<reference evidence="20 21" key="1">
    <citation type="submission" date="2020-04" db="EMBL/GenBank/DDBJ databases">
        <authorList>
            <person name="De Canck E."/>
        </authorList>
    </citation>
    <scope>NUCLEOTIDE SEQUENCE [LARGE SCALE GENOMIC DNA]</scope>
    <source>
        <strain evidence="20 21">LMG 28138</strain>
    </source>
</reference>
<comment type="pathway">
    <text evidence="3 17">Purine metabolism; IMP biosynthesis via de novo pathway; N(1)-(5-phospho-D-ribosyl)glycinamide from 5-phospho-alpha-D-ribose 1-diphosphate: step 2/2.</text>
</comment>
<dbReference type="InterPro" id="IPR000115">
    <property type="entry name" value="PRibGlycinamide_synth"/>
</dbReference>
<evidence type="ECO:0000256" key="8">
    <source>
        <dbReference type="ARBA" id="ARBA00022741"/>
    </source>
</evidence>
<dbReference type="GO" id="GO:0005524">
    <property type="term" value="F:ATP binding"/>
    <property type="evidence" value="ECO:0007669"/>
    <property type="project" value="UniProtKB-UniRule"/>
</dbReference>
<dbReference type="GO" id="GO:0009113">
    <property type="term" value="P:purine nucleobase biosynthetic process"/>
    <property type="evidence" value="ECO:0007669"/>
    <property type="project" value="InterPro"/>
</dbReference>
<dbReference type="Pfam" id="PF02844">
    <property type="entry name" value="GARS_N"/>
    <property type="match status" value="1"/>
</dbReference>
<keyword evidence="6 17" id="KW-0436">Ligase</keyword>
<comment type="cofactor">
    <cofactor evidence="2">
        <name>Mg(2+)</name>
        <dbReference type="ChEBI" id="CHEBI:18420"/>
    </cofactor>
</comment>
<dbReference type="InterPro" id="IPR011054">
    <property type="entry name" value="Rudment_hybrid_motif"/>
</dbReference>
<organism evidence="20 21">
    <name type="scientific">Pararobbsia alpina</name>
    <dbReference type="NCBI Taxonomy" id="621374"/>
    <lineage>
        <taxon>Bacteria</taxon>
        <taxon>Pseudomonadati</taxon>
        <taxon>Pseudomonadota</taxon>
        <taxon>Betaproteobacteria</taxon>
        <taxon>Burkholderiales</taxon>
        <taxon>Burkholderiaceae</taxon>
        <taxon>Pararobbsia</taxon>
    </lineage>
</organism>
<keyword evidence="7" id="KW-0479">Metal-binding</keyword>
<keyword evidence="12" id="KW-0464">Manganese</keyword>
<evidence type="ECO:0000313" key="20">
    <source>
        <dbReference type="EMBL" id="CAB3786814.1"/>
    </source>
</evidence>
<name>A0A6S7B3G0_9BURK</name>
<keyword evidence="21" id="KW-1185">Reference proteome</keyword>
<dbReference type="NCBIfam" id="TIGR00877">
    <property type="entry name" value="purD"/>
    <property type="match status" value="1"/>
</dbReference>
<dbReference type="Gene3D" id="3.30.1490.20">
    <property type="entry name" value="ATP-grasp fold, A domain"/>
    <property type="match status" value="1"/>
</dbReference>
<dbReference type="FunFam" id="3.90.600.10:FF:000001">
    <property type="entry name" value="Trifunctional purine biosynthetic protein adenosine-3"/>
    <property type="match status" value="1"/>
</dbReference>
<dbReference type="Gene3D" id="3.30.470.20">
    <property type="entry name" value="ATP-grasp fold, B domain"/>
    <property type="match status" value="1"/>
</dbReference>
<keyword evidence="10 18" id="KW-0067">ATP-binding</keyword>
<gene>
    <name evidence="17 20" type="primary">purD</name>
    <name evidence="20" type="ORF">LMG28138_02301</name>
</gene>
<dbReference type="UniPathway" id="UPA00074">
    <property type="reaction ID" value="UER00125"/>
</dbReference>
<comment type="similarity">
    <text evidence="13 17">Belongs to the GARS family.</text>
</comment>
<evidence type="ECO:0000256" key="4">
    <source>
        <dbReference type="ARBA" id="ARBA00013255"/>
    </source>
</evidence>
<evidence type="ECO:0000256" key="16">
    <source>
        <dbReference type="ARBA" id="ARBA00079592"/>
    </source>
</evidence>
<dbReference type="InterPro" id="IPR016185">
    <property type="entry name" value="PreATP-grasp_dom_sf"/>
</dbReference>
<evidence type="ECO:0000313" key="21">
    <source>
        <dbReference type="Proteomes" id="UP000494115"/>
    </source>
</evidence>
<evidence type="ECO:0000256" key="18">
    <source>
        <dbReference type="PROSITE-ProRule" id="PRU00409"/>
    </source>
</evidence>
<dbReference type="HAMAP" id="MF_00138">
    <property type="entry name" value="GARS"/>
    <property type="match status" value="1"/>
</dbReference>
<dbReference type="SUPFAM" id="SSF52440">
    <property type="entry name" value="PreATP-grasp domain"/>
    <property type="match status" value="1"/>
</dbReference>
<dbReference type="SMART" id="SM01210">
    <property type="entry name" value="GARS_C"/>
    <property type="match status" value="1"/>
</dbReference>
<comment type="catalytic activity">
    <reaction evidence="17">
        <text>5-phospho-beta-D-ribosylamine + glycine + ATP = N(1)-(5-phospho-beta-D-ribosyl)glycinamide + ADP + phosphate + H(+)</text>
        <dbReference type="Rhea" id="RHEA:17453"/>
        <dbReference type="ChEBI" id="CHEBI:15378"/>
        <dbReference type="ChEBI" id="CHEBI:30616"/>
        <dbReference type="ChEBI" id="CHEBI:43474"/>
        <dbReference type="ChEBI" id="CHEBI:57305"/>
        <dbReference type="ChEBI" id="CHEBI:58681"/>
        <dbReference type="ChEBI" id="CHEBI:143788"/>
        <dbReference type="ChEBI" id="CHEBI:456216"/>
        <dbReference type="EC" id="6.3.4.13"/>
    </reaction>
</comment>
<dbReference type="Pfam" id="PF02843">
    <property type="entry name" value="GARS_C"/>
    <property type="match status" value="1"/>
</dbReference>
<evidence type="ECO:0000256" key="17">
    <source>
        <dbReference type="HAMAP-Rule" id="MF_00138"/>
    </source>
</evidence>
<dbReference type="PROSITE" id="PS50975">
    <property type="entry name" value="ATP_GRASP"/>
    <property type="match status" value="1"/>
</dbReference>
<dbReference type="AlphaFoldDB" id="A0A6S7B3G0"/>
<dbReference type="GO" id="GO:0004637">
    <property type="term" value="F:phosphoribosylamine-glycine ligase activity"/>
    <property type="evidence" value="ECO:0007669"/>
    <property type="project" value="UniProtKB-UniRule"/>
</dbReference>
<dbReference type="Proteomes" id="UP000494115">
    <property type="component" value="Unassembled WGS sequence"/>
</dbReference>
<dbReference type="SMART" id="SM01209">
    <property type="entry name" value="GARS_A"/>
    <property type="match status" value="1"/>
</dbReference>
<dbReference type="RefSeq" id="WP_175104879.1">
    <property type="nucleotide sequence ID" value="NZ_CADIKM010000008.1"/>
</dbReference>
<dbReference type="PANTHER" id="PTHR43472">
    <property type="entry name" value="PHOSPHORIBOSYLAMINE--GLYCINE LIGASE"/>
    <property type="match status" value="1"/>
</dbReference>
<proteinExistence type="inferred from homology"/>
<feature type="domain" description="ATP-grasp" evidence="19">
    <location>
        <begin position="107"/>
        <end position="314"/>
    </location>
</feature>
<evidence type="ECO:0000256" key="1">
    <source>
        <dbReference type="ARBA" id="ARBA00001936"/>
    </source>
</evidence>
<dbReference type="FunFam" id="3.40.50.20:FF:000006">
    <property type="entry name" value="Phosphoribosylamine--glycine ligase, chloroplastic"/>
    <property type="match status" value="1"/>
</dbReference>
<dbReference type="PANTHER" id="PTHR43472:SF1">
    <property type="entry name" value="PHOSPHORIBOSYLAMINE--GLYCINE LIGASE, CHLOROPLASTIC"/>
    <property type="match status" value="1"/>
</dbReference>
<dbReference type="EMBL" id="CADIKM010000008">
    <property type="protein sequence ID" value="CAB3786814.1"/>
    <property type="molecule type" value="Genomic_DNA"/>
</dbReference>
<evidence type="ECO:0000256" key="15">
    <source>
        <dbReference type="ARBA" id="ARBA00042864"/>
    </source>
</evidence>
<evidence type="ECO:0000256" key="2">
    <source>
        <dbReference type="ARBA" id="ARBA00001946"/>
    </source>
</evidence>
<evidence type="ECO:0000256" key="6">
    <source>
        <dbReference type="ARBA" id="ARBA00022598"/>
    </source>
</evidence>
<evidence type="ECO:0000256" key="5">
    <source>
        <dbReference type="ARBA" id="ARBA00020605"/>
    </source>
</evidence>
<evidence type="ECO:0000256" key="11">
    <source>
        <dbReference type="ARBA" id="ARBA00022842"/>
    </source>
</evidence>
<dbReference type="InterPro" id="IPR020561">
    <property type="entry name" value="PRibGlycinamid_synth_ATP-grasp"/>
</dbReference>
<dbReference type="Pfam" id="PF01071">
    <property type="entry name" value="GARS_A"/>
    <property type="match status" value="1"/>
</dbReference>
<dbReference type="GO" id="GO:0046872">
    <property type="term" value="F:metal ion binding"/>
    <property type="evidence" value="ECO:0007669"/>
    <property type="project" value="UniProtKB-KW"/>
</dbReference>
<dbReference type="InterPro" id="IPR013815">
    <property type="entry name" value="ATP_grasp_subdomain_1"/>
</dbReference>
<dbReference type="FunFam" id="3.30.470.20:FF:000031">
    <property type="entry name" value="Phosphoribosylamine--glycine ligase"/>
    <property type="match status" value="1"/>
</dbReference>
<evidence type="ECO:0000256" key="7">
    <source>
        <dbReference type="ARBA" id="ARBA00022723"/>
    </source>
</evidence>
<dbReference type="SUPFAM" id="SSF56059">
    <property type="entry name" value="Glutathione synthetase ATP-binding domain-like"/>
    <property type="match status" value="1"/>
</dbReference>
<evidence type="ECO:0000256" key="14">
    <source>
        <dbReference type="ARBA" id="ARBA00042242"/>
    </source>
</evidence>
<evidence type="ECO:0000256" key="13">
    <source>
        <dbReference type="ARBA" id="ARBA00038345"/>
    </source>
</evidence>
<protein>
    <recommendedName>
        <fullName evidence="5 17">Phosphoribosylamine--glycine ligase</fullName>
        <ecNumber evidence="4 17">6.3.4.13</ecNumber>
    </recommendedName>
    <alternativeName>
        <fullName evidence="16 17">GARS</fullName>
    </alternativeName>
    <alternativeName>
        <fullName evidence="14 17">Glycinamide ribonucleotide synthetase</fullName>
    </alternativeName>
    <alternativeName>
        <fullName evidence="15 17">Phosphoribosylglycinamide synthetase</fullName>
    </alternativeName>
</protein>
<comment type="cofactor">
    <cofactor evidence="1">
        <name>Mn(2+)</name>
        <dbReference type="ChEBI" id="CHEBI:29035"/>
    </cofactor>
</comment>